<dbReference type="OrthoDB" id="7362103at2"/>
<keyword evidence="1 2" id="KW-0732">Signal</keyword>
<dbReference type="AlphaFoldDB" id="A0A2P8FK11"/>
<proteinExistence type="predicted"/>
<evidence type="ECO:0000259" key="3">
    <source>
        <dbReference type="Pfam" id="PF13778"/>
    </source>
</evidence>
<feature type="domain" description="DUF4174" evidence="3">
    <location>
        <begin position="47"/>
        <end position="148"/>
    </location>
</feature>
<comment type="caution">
    <text evidence="4">The sequence shown here is derived from an EMBL/GenBank/DDBJ whole genome shotgun (WGS) entry which is preliminary data.</text>
</comment>
<dbReference type="Proteomes" id="UP000240418">
    <property type="component" value="Unassembled WGS sequence"/>
</dbReference>
<organism evidence="4 5">
    <name type="scientific">Shimia abyssi</name>
    <dbReference type="NCBI Taxonomy" id="1662395"/>
    <lineage>
        <taxon>Bacteria</taxon>
        <taxon>Pseudomonadati</taxon>
        <taxon>Pseudomonadota</taxon>
        <taxon>Alphaproteobacteria</taxon>
        <taxon>Rhodobacterales</taxon>
        <taxon>Roseobacteraceae</taxon>
    </lineage>
</organism>
<evidence type="ECO:0000256" key="2">
    <source>
        <dbReference type="SAM" id="SignalP"/>
    </source>
</evidence>
<dbReference type="RefSeq" id="WP_106606767.1">
    <property type="nucleotide sequence ID" value="NZ_PYGJ01000001.1"/>
</dbReference>
<evidence type="ECO:0000256" key="1">
    <source>
        <dbReference type="ARBA" id="ARBA00022729"/>
    </source>
</evidence>
<evidence type="ECO:0000313" key="5">
    <source>
        <dbReference type="Proteomes" id="UP000240418"/>
    </source>
</evidence>
<sequence length="155" mass="17336">MTHRLTLVIMVFLAGTGASAQAAETNSNSGVASQEEALFQDGENAILGDFLWVRRPLIVFADSERDPRFTQQMDLLNALPEELTERDIVVLTDTNPAASSALRERLRPRGFMLVLIGKDGNPYLRKPFPWDVRAISASVDKMPLRQQEIRDSHSQ</sequence>
<gene>
    <name evidence="4" type="ORF">CLV88_101496</name>
</gene>
<reference evidence="4 5" key="1">
    <citation type="submission" date="2018-03" db="EMBL/GenBank/DDBJ databases">
        <title>Genomic Encyclopedia of Archaeal and Bacterial Type Strains, Phase II (KMG-II): from individual species to whole genera.</title>
        <authorList>
            <person name="Goeker M."/>
        </authorList>
    </citation>
    <scope>NUCLEOTIDE SEQUENCE [LARGE SCALE GENOMIC DNA]</scope>
    <source>
        <strain evidence="4 5">DSM 100673</strain>
    </source>
</reference>
<feature type="signal peptide" evidence="2">
    <location>
        <begin position="1"/>
        <end position="22"/>
    </location>
</feature>
<dbReference type="InterPro" id="IPR025232">
    <property type="entry name" value="DUF4174"/>
</dbReference>
<keyword evidence="5" id="KW-1185">Reference proteome</keyword>
<name>A0A2P8FK11_9RHOB</name>
<evidence type="ECO:0000313" key="4">
    <source>
        <dbReference type="EMBL" id="PSL22071.1"/>
    </source>
</evidence>
<dbReference type="Pfam" id="PF13778">
    <property type="entry name" value="DUF4174"/>
    <property type="match status" value="1"/>
</dbReference>
<feature type="chain" id="PRO_5015172310" evidence="2">
    <location>
        <begin position="23"/>
        <end position="155"/>
    </location>
</feature>
<accession>A0A2P8FK11</accession>
<dbReference type="EMBL" id="PYGJ01000001">
    <property type="protein sequence ID" value="PSL22071.1"/>
    <property type="molecule type" value="Genomic_DNA"/>
</dbReference>
<protein>
    <submittedName>
        <fullName evidence="4">Uncharacterized protein DUF4174</fullName>
    </submittedName>
</protein>